<reference evidence="2" key="1">
    <citation type="submission" date="2014-09" db="EMBL/GenBank/DDBJ databases">
        <authorList>
            <person name="Illeghems K.G."/>
        </authorList>
    </citation>
    <scope>NUCLEOTIDE SEQUENCE [LARGE SCALE GENOMIC DNA]</scope>
    <source>
        <strain evidence="2">LMG 23848T</strain>
    </source>
</reference>
<dbReference type="AlphaFoldDB" id="A0A0U5F5E9"/>
<accession>A0A0U5F5E9</accession>
<dbReference type="STRING" id="431306.AGA_2170"/>
<gene>
    <name evidence="1" type="ORF">AGA_2170</name>
</gene>
<dbReference type="EMBL" id="LN609302">
    <property type="protein sequence ID" value="CEF56766.1"/>
    <property type="molecule type" value="Genomic_DNA"/>
</dbReference>
<proteinExistence type="predicted"/>
<sequence>MASAPAYKHDVTGNGSLPPTHCHASSFLKNISPTTPIPWRV</sequence>
<evidence type="ECO:0000313" key="1">
    <source>
        <dbReference type="EMBL" id="CEF56766.1"/>
    </source>
</evidence>
<protein>
    <submittedName>
        <fullName evidence="1">Uncharacterized protein</fullName>
    </submittedName>
</protein>
<organism evidence="1 2">
    <name type="scientific">Acetobacter ghanensis</name>
    <dbReference type="NCBI Taxonomy" id="431306"/>
    <lineage>
        <taxon>Bacteria</taxon>
        <taxon>Pseudomonadati</taxon>
        <taxon>Pseudomonadota</taxon>
        <taxon>Alphaproteobacteria</taxon>
        <taxon>Acetobacterales</taxon>
        <taxon>Acetobacteraceae</taxon>
        <taxon>Acetobacter</taxon>
    </lineage>
</organism>
<dbReference type="Proteomes" id="UP000068250">
    <property type="component" value="Chromosome I"/>
</dbReference>
<name>A0A0U5F5E9_9PROT</name>
<evidence type="ECO:0000313" key="2">
    <source>
        <dbReference type="Proteomes" id="UP000068250"/>
    </source>
</evidence>